<dbReference type="PANTHER" id="PTHR46730">
    <property type="entry name" value="POLYCYSTIN-1"/>
    <property type="match status" value="1"/>
</dbReference>
<dbReference type="InterPro" id="IPR001024">
    <property type="entry name" value="PLAT/LH2_dom"/>
</dbReference>
<feature type="transmembrane region" description="Helical" evidence="10">
    <location>
        <begin position="3053"/>
        <end position="3072"/>
    </location>
</feature>
<dbReference type="RefSeq" id="XP_066916818.1">
    <property type="nucleotide sequence ID" value="XM_067060717.1"/>
</dbReference>
<dbReference type="InterPro" id="IPR036392">
    <property type="entry name" value="PLAT/LH2_dom_sf"/>
</dbReference>
<dbReference type="OrthoDB" id="6022660at2759"/>
<organism evidence="15 16">
    <name type="scientific">Clytia hemisphaerica</name>
    <dbReference type="NCBI Taxonomy" id="252671"/>
    <lineage>
        <taxon>Eukaryota</taxon>
        <taxon>Metazoa</taxon>
        <taxon>Cnidaria</taxon>
        <taxon>Hydrozoa</taxon>
        <taxon>Hydroidolina</taxon>
        <taxon>Leptothecata</taxon>
        <taxon>Obeliida</taxon>
        <taxon>Clytiidae</taxon>
        <taxon>Clytia</taxon>
    </lineage>
</organism>
<dbReference type="GeneID" id="136803983"/>
<keyword evidence="5 10" id="KW-1133">Transmembrane helix</keyword>
<feature type="domain" description="REJ" evidence="14">
    <location>
        <begin position="1659"/>
        <end position="1992"/>
    </location>
</feature>
<comment type="caution">
    <text evidence="8">Lacks conserved residue(s) required for the propagation of feature annotation.</text>
</comment>
<dbReference type="Pfam" id="PF01477">
    <property type="entry name" value="PLAT"/>
    <property type="match status" value="1"/>
</dbReference>
<reference evidence="15" key="1">
    <citation type="submission" date="2021-01" db="UniProtKB">
        <authorList>
            <consortium name="EnsemblMetazoa"/>
        </authorList>
    </citation>
    <scope>IDENTIFICATION</scope>
</reference>
<feature type="transmembrane region" description="Helical" evidence="10">
    <location>
        <begin position="2467"/>
        <end position="2487"/>
    </location>
</feature>
<dbReference type="Pfam" id="PF08016">
    <property type="entry name" value="PKD_channel"/>
    <property type="match status" value="1"/>
</dbReference>
<feature type="transmembrane region" description="Helical" evidence="10">
    <location>
        <begin position="3493"/>
        <end position="3515"/>
    </location>
</feature>
<evidence type="ECO:0000256" key="2">
    <source>
        <dbReference type="ARBA" id="ARBA00007200"/>
    </source>
</evidence>
<dbReference type="InterPro" id="IPR013122">
    <property type="entry name" value="PKD1_2_channel"/>
</dbReference>
<evidence type="ECO:0000256" key="4">
    <source>
        <dbReference type="ARBA" id="ARBA00022737"/>
    </source>
</evidence>
<dbReference type="Proteomes" id="UP000594262">
    <property type="component" value="Unplaced"/>
</dbReference>
<keyword evidence="16" id="KW-1185">Reference proteome</keyword>
<dbReference type="PROSITE" id="PS50221">
    <property type="entry name" value="GAIN_B"/>
    <property type="match status" value="1"/>
</dbReference>
<dbReference type="Gene3D" id="2.60.60.20">
    <property type="entry name" value="PLAT/LH2 domain"/>
    <property type="match status" value="1"/>
</dbReference>
<feature type="region of interest" description="Disordered" evidence="9">
    <location>
        <begin position="2813"/>
        <end position="2832"/>
    </location>
</feature>
<keyword evidence="6 10" id="KW-0472">Membrane</keyword>
<keyword evidence="3 10" id="KW-0812">Transmembrane</keyword>
<evidence type="ECO:0000256" key="8">
    <source>
        <dbReference type="PROSITE-ProRule" id="PRU00152"/>
    </source>
</evidence>
<feature type="domain" description="GAIN-B" evidence="13">
    <location>
        <begin position="2320"/>
        <end position="2453"/>
    </location>
</feature>
<dbReference type="GO" id="GO:0005261">
    <property type="term" value="F:monoatomic cation channel activity"/>
    <property type="evidence" value="ECO:0007669"/>
    <property type="project" value="TreeGrafter"/>
</dbReference>
<accession>A0A7M5VE18</accession>
<dbReference type="GO" id="GO:0006816">
    <property type="term" value="P:calcium ion transport"/>
    <property type="evidence" value="ECO:0007669"/>
    <property type="project" value="TreeGrafter"/>
</dbReference>
<dbReference type="InterPro" id="IPR002859">
    <property type="entry name" value="PKD/REJ-like"/>
</dbReference>
<feature type="transmembrane region" description="Helical" evidence="10">
    <location>
        <begin position="3355"/>
        <end position="3378"/>
    </location>
</feature>
<feature type="transmembrane region" description="Helical" evidence="10">
    <location>
        <begin position="3009"/>
        <end position="3033"/>
    </location>
</feature>
<dbReference type="Gene3D" id="2.60.220.50">
    <property type="match status" value="1"/>
</dbReference>
<evidence type="ECO:0000256" key="3">
    <source>
        <dbReference type="ARBA" id="ARBA00022692"/>
    </source>
</evidence>
<feature type="transmembrane region" description="Helical" evidence="10">
    <location>
        <begin position="3129"/>
        <end position="3146"/>
    </location>
</feature>
<feature type="domain" description="PLAT" evidence="12">
    <location>
        <begin position="2510"/>
        <end position="2625"/>
    </location>
</feature>
<evidence type="ECO:0000313" key="15">
    <source>
        <dbReference type="EnsemblMetazoa" id="CLYHEMP009697.1"/>
    </source>
</evidence>
<evidence type="ECO:0000256" key="1">
    <source>
        <dbReference type="ARBA" id="ARBA00004141"/>
    </source>
</evidence>
<evidence type="ECO:0000256" key="5">
    <source>
        <dbReference type="ARBA" id="ARBA00022989"/>
    </source>
</evidence>
<dbReference type="PROSITE" id="PS50095">
    <property type="entry name" value="PLAT"/>
    <property type="match status" value="1"/>
</dbReference>
<protein>
    <submittedName>
        <fullName evidence="15">Uncharacterized protein</fullName>
    </submittedName>
</protein>
<dbReference type="EnsemblMetazoa" id="CLYHEMT009697.1">
    <property type="protein sequence ID" value="CLYHEMP009697.1"/>
    <property type="gene ID" value="CLYHEMG009697"/>
</dbReference>
<comment type="subcellular location">
    <subcellularLocation>
        <location evidence="1">Membrane</location>
        <topology evidence="1">Multi-pass membrane protein</topology>
    </subcellularLocation>
</comment>
<evidence type="ECO:0000256" key="9">
    <source>
        <dbReference type="SAM" id="MobiDB-lite"/>
    </source>
</evidence>
<evidence type="ECO:0000256" key="10">
    <source>
        <dbReference type="SAM" id="Phobius"/>
    </source>
</evidence>
<sequence length="3679" mass="417075">MDHLVHAIVFLTILVNFPSSSDGKTANAGPFKIVNGNKVTDSKLIFKSTNLDNDFYIDLDVYGGQIDFSENIDSSNAVYLKIPFGTDMNITLEDDAHRYYELKQCQCEYTFKEQGGSQVTNGCPKNGCSCEHFGREIYRSFTKSNAVYDVDIRYGVSPNTFKVQFKIQVGQQPFTYVSIVPDAIIGCNTYRLLKGSYVTLDIQNPTGPLKFVIKQASVEKVSQTLAVATFNHTFLDSGTFSLEILQSNSKIWSLSVSIEAVNLHGLIGQLNRATEKNMTLKVDQCLRYNPGSPKWAVDKQGSELVYTGPSFTHYFDKVGAKSVNANVKFIYPSQQVEIVYIQLYDRIEGLNVTLNSSAVCKGNYVNVDLSISSGSAPRLKYKTKTSAKKVLPENPFALLVNSVEESELIFYAENPISEQTLARNIQYLENTHSAIVDLPNQIYGKRGESVLIGANSISGLYCAFNYTWIINSIEIDSRTQSNPDQPPVLDYTFASEGTHAVILNIYGHDGTSLISSATTSVIIEEVISFTLPGIIEGVIGDSISINASFVSKSTKLSYKWISIGLANEIDTGWINDVTSVQSLALQITQDQPFILKLQVKNSISEMTANVTIAPKQPRNVTFKLLHQQRCFIQGQPLTWSLQVNDTYNLNEKLVCRLDQETLLDINADLPITVSIQPSQPINKGRLEMTCSLKDNPQYNQTFIFYLIDRINVSFTNDLMAGENLTGSINNPVETIPYSWYIRERDSLSSDWTKIAENVIIEHLITKPGLYEVRVVIDDDLEAIDCSVVEQFTVNIPLVLKINGKIVQSGSHHFVGTNTELNFSAAVNLETEEQYYMTWTDSTVRYPVDKGFGRDRYNFYTFKQGTIKVQVSAEFNNVTASAFVFVWVQLEVTGVKFSSEYGNHSTEIENVIKSQESFALTVKPIPADAALVTGILTCHSLKNLTFYQKNQTLDNPYQIPLQWPSGENIFGEVSCKLVIGNYISQLTRHITFFINPGNAPVLRILDILTYTNNKPNIQVEVINNTLPSSLSWFYGHIRLSQCSNTVPPSMSNQIFSCTVELNNSAARLLVKVESENKKGYTTDTILYSIRSASISPSIIQVGHPTNISLFINVSDVDIDFRFKENRSTSRQISIQEPQIGTYSINITLKNRITLYQLHEPIQVIDASNFALTSNQDGTIYADNIQVVNGAQIEFMINNFNPNVHYVIKVDDVILPALNLPTFSHSFSHNVSSSKPIILSIEASINGVLIKDRQYRVICIAPVKNASIELPTNFIHLNSRYSFNVTFSGQNGNCYISQFKQSDCINPYKDVTGFEIEPYETYCTINFHTESTHKCYNITIEVGNMAGVNTVHWFYEPFHQVPLVIESVKHVQKGQISHASIKNPIPNTKYIWYLISPSDPSSYNVTLGESPAINFTIPDDLKFGEYQIQVKSIYNNQIFMTKTVVSSILILPNTSNTLNSTLNVHRAKENNFILIELDVTNYYAGLDYRWSICRKSDISEDCSGPSKHIGINKTLSYPFPKNSSEGVYLFTVIGTGTDTQNPLITEQIRYSHCKLDNLTITPSEMKNATERYRNHVMSKWYYSEIEIPTKCPVKYKWSFHCKGLGHRTCNDAELIQPELLKGMQFIDNRPVLELPPRAFKVGTYFMYITLVVGKYFPTSYNYRVYLTVTYSPLVPVISGGSFRVIGDENEAYLDATGTIDPDANFGTVGDITYKWNVSDQHCYVNLRNSSIPVNEWSPEHGKLRIKPQCLSPSLNKRDGYWHEVEVKRIGQSRVEKTSQQIVVVDGAAPLVEINCLTCQAYKTFKYIRTKDIKMSADCTNCQAVDVTYSWSIEGVDNGKRIVLDETTVKSPLQSKVLLLRENVLDGKQSYKVTVEARVKGWNAVGSTILELQKNKSPSGGECTFTPDQGEALTTSFEMSCKGWTDEDNKEQPLLYWLVVGEEETNFFRGIQTQIQELLPVGDGDDYTLPVQIWVQDSLGVYTIALNKTVRVVPPSIEPSLFIQKSVIPSLQKLAKEKNLHKVTSLVVSSSKILANSKESKNDILKQLIDGASKVDPTSIENIAQVLDAFHAVQKSSKPSDIEIDSRKTIQNSLYKMMNLSKSFAAQLISLESKSQNAFMDLVSSNIAYGLLAGKTERHLRDTVTLNEVENPTQFENENLDLLDQLYFLILNTTIIGEKARLLDTPYIKTALQRLNGGATVQGSRQVGSCTVSYDLKNMADLIEVAECSSLNPYSQIEGQTSVTSLTFADDKNEKLKLRNVEVDIGIPIENVIETPLAENDEILNKTFIIQADDLIVFKLENFTEPSEGWASSALYVLIDVLDDFTFVNEDVSLYSQLAFNEMPTASRRTGYLKKTFKPTSDENERTIMLQGSDYQTALANNQSYYFGLDQDGSSNFTVNITIYITTCRFWNTSTSRWEGFGCKPSPKTTLHLAVCSCNHLTSFGSSINIAPNKLDFTVLKKLDVENNPVMLATCIAIFFVYLILLLVAFNKDSKEAQVQHIIPFIGSEDGFFQYEVRIKTGAYPWAGTSANVGIQVLGTKCTSKARILQGDNPFQRNGLDIFRISLDRSIGKIRKIKIWHDNTGSDPSWYLERVIIRSMVSGEKFFFYCNKWIGVDCEDEKLEHEFHVADIEEMRKFSTIFYDVIGRSFNDYHLWLSIFEKPKFSKFTRVQRLTCLVTLVFSWMAVNAAWFRVAPNDEVDIYIGFKGYSFEELIIGAITALIVFPLNLLFLLLFRKSRQKQVETKSLKIWKEPKRVMLESVDIDTTPLLDNRNHHGTNKSSESLDGDFSSLKRTKKQLRFFDNLNFLEDDDSSAEEAKEAIESDEPTASGKQKMKKINFSNDEDIIRLPRSFALPAKSLRLNVEPPLSAPSYQSHLPPPPEYRSSSLSYPSLNEFYAGATSSTKQAIKKTHSDGSFGGLIPSPSDEENVEILHPLEELPQQENKPFFDAMENFEDLAYADFFGRSTRESSTEARLSAQIKKNEELMVHLQIPNVVELDPQTRWTLPHWCKYIGFMCCFLISAFSIVIVITYGQQFGYHTSIKWLKCLVFGFLEDFFLTFPFLLVFIAAFMALFIKPYDLDKVDHHDFFICPSGTPQPPNKDRITPPTGTVLKDAISVGKQMRQGRKYRRDLLLQLLLLWLVVSLYFVFHTPKHQELMFKDRVRNELVPKFKSQNFHAEYFDWLEKVYIPYLYDANDTWHMIDVPRTKQYRVAGPSCPFEDYRSVLCKDSILTRFPKTRDLVLPHPLNSNAKSEAKAMSDELRDEVWLIPEARSIKNNFKKTNPAMQLSAYYDLSIYMERSGYTHAQLEINVVPYKDDITNLKGFGYFCMALLSVVLFILGYRALIKLIVNWRWIFDIWFLNRVLFILVTIAGLVLHIYEIITLDNHDNVVQLDYVTKHELAKHCFGVSMFLLLIRCVRLMSLSRVYKLMRKMLKRAQGLLFSVAGLHIVVVIGFTNVGYLLFGAQLDGYRSYAESFLFTFLFRWWQPGGGQLRDITNVAGVHLGMLWVILYTAYWYILAMNMFRMVLLNEWSDAKSKKMISSWKDIWTGYFRSKGKKRKQVRFAVTDSSTNDPAVYYYVNNSSSNSKSSIEEIEIIEKPDKIEEVKPKYNLPKLPYSNFELESNLISVLADLDRMITAENWEEESLSKVEKELNIMRQNVQKGKQTKQLKRGNSKGNYKLT</sequence>
<dbReference type="Pfam" id="PF02010">
    <property type="entry name" value="REJ"/>
    <property type="match status" value="1"/>
</dbReference>
<evidence type="ECO:0000256" key="11">
    <source>
        <dbReference type="SAM" id="SignalP"/>
    </source>
</evidence>
<dbReference type="Pfam" id="PF01825">
    <property type="entry name" value="GPS"/>
    <property type="match status" value="1"/>
</dbReference>
<dbReference type="GO" id="GO:0005886">
    <property type="term" value="C:plasma membrane"/>
    <property type="evidence" value="ECO:0007669"/>
    <property type="project" value="TreeGrafter"/>
</dbReference>
<comment type="similarity">
    <text evidence="2">Belongs to the polycystin family.</text>
</comment>
<feature type="transmembrane region" description="Helical" evidence="10">
    <location>
        <begin position="3398"/>
        <end position="3415"/>
    </location>
</feature>
<feature type="signal peptide" evidence="11">
    <location>
        <begin position="1"/>
        <end position="23"/>
    </location>
</feature>
<name>A0A7M5VE18_9CNID</name>
<evidence type="ECO:0000259" key="13">
    <source>
        <dbReference type="PROSITE" id="PS50221"/>
    </source>
</evidence>
<dbReference type="PROSITE" id="PS51111">
    <property type="entry name" value="REJ"/>
    <property type="match status" value="1"/>
</dbReference>
<dbReference type="InterPro" id="IPR046338">
    <property type="entry name" value="GAIN_dom_sf"/>
</dbReference>
<feature type="compositionally biased region" description="Basic residues" evidence="9">
    <location>
        <begin position="3662"/>
        <end position="3671"/>
    </location>
</feature>
<feature type="transmembrane region" description="Helical" evidence="10">
    <location>
        <begin position="3436"/>
        <end position="3460"/>
    </location>
</feature>
<evidence type="ECO:0000256" key="6">
    <source>
        <dbReference type="ARBA" id="ARBA00023136"/>
    </source>
</evidence>
<dbReference type="PANTHER" id="PTHR46730:SF1">
    <property type="entry name" value="PLAT DOMAIN-CONTAINING PROTEIN"/>
    <property type="match status" value="1"/>
</dbReference>
<proteinExistence type="inferred from homology"/>
<keyword evidence="7" id="KW-1015">Disulfide bond</keyword>
<feature type="chain" id="PRO_5029803300" evidence="11">
    <location>
        <begin position="24"/>
        <end position="3679"/>
    </location>
</feature>
<dbReference type="InterPro" id="IPR014010">
    <property type="entry name" value="REJ_dom"/>
</dbReference>
<dbReference type="SMART" id="SM00303">
    <property type="entry name" value="GPS"/>
    <property type="match status" value="1"/>
</dbReference>
<dbReference type="SMART" id="SM00308">
    <property type="entry name" value="LH2"/>
    <property type="match status" value="1"/>
</dbReference>
<feature type="transmembrane region" description="Helical" evidence="10">
    <location>
        <begin position="2711"/>
        <end position="2732"/>
    </location>
</feature>
<keyword evidence="11" id="KW-0732">Signal</keyword>
<feature type="region of interest" description="Disordered" evidence="9">
    <location>
        <begin position="3657"/>
        <end position="3679"/>
    </location>
</feature>
<evidence type="ECO:0000259" key="14">
    <source>
        <dbReference type="PROSITE" id="PS51111"/>
    </source>
</evidence>
<feature type="transmembrane region" description="Helical" evidence="10">
    <location>
        <begin position="2671"/>
        <end position="2691"/>
    </location>
</feature>
<evidence type="ECO:0000259" key="12">
    <source>
        <dbReference type="PROSITE" id="PS50095"/>
    </source>
</evidence>
<dbReference type="InterPro" id="IPR057244">
    <property type="entry name" value="GAIN_B"/>
</dbReference>
<dbReference type="InterPro" id="IPR000203">
    <property type="entry name" value="GPS"/>
</dbReference>
<keyword evidence="4" id="KW-0677">Repeat</keyword>
<evidence type="ECO:0000313" key="16">
    <source>
        <dbReference type="Proteomes" id="UP000594262"/>
    </source>
</evidence>
<evidence type="ECO:0000256" key="7">
    <source>
        <dbReference type="ARBA" id="ARBA00023157"/>
    </source>
</evidence>
<feature type="transmembrane region" description="Helical" evidence="10">
    <location>
        <begin position="3322"/>
        <end position="3343"/>
    </location>
</feature>
<dbReference type="SUPFAM" id="SSF49723">
    <property type="entry name" value="Lipase/lipooxygenase domain (PLAT/LH2 domain)"/>
    <property type="match status" value="1"/>
</dbReference>